<dbReference type="EnsemblMetazoa" id="XM_038195452.1">
    <property type="protein sequence ID" value="XP_038051380.1"/>
    <property type="gene ID" value="LOC119724409"/>
</dbReference>
<dbReference type="GO" id="GO:0032456">
    <property type="term" value="P:endocytic recycling"/>
    <property type="evidence" value="ECO:0007669"/>
    <property type="project" value="TreeGrafter"/>
</dbReference>
<dbReference type="InterPro" id="IPR037836">
    <property type="entry name" value="SNX17_FERM-like_dom"/>
</dbReference>
<dbReference type="PANTHER" id="PTHR12431">
    <property type="entry name" value="SORTING NEXIN 17 AND 27"/>
    <property type="match status" value="1"/>
</dbReference>
<keyword evidence="17" id="KW-1185">Reference proteome</keyword>
<dbReference type="SMART" id="SM00312">
    <property type="entry name" value="PX"/>
    <property type="match status" value="1"/>
</dbReference>
<proteinExistence type="inferred from homology"/>
<evidence type="ECO:0000259" key="15">
    <source>
        <dbReference type="PROSITE" id="PS50200"/>
    </source>
</evidence>
<dbReference type="CTD" id="9784"/>
<evidence type="ECO:0000256" key="13">
    <source>
        <dbReference type="SAM" id="MobiDB-lite"/>
    </source>
</evidence>
<dbReference type="InterPro" id="IPR001683">
    <property type="entry name" value="PX_dom"/>
</dbReference>
<dbReference type="Proteomes" id="UP000887568">
    <property type="component" value="Unplaced"/>
</dbReference>
<evidence type="ECO:0000256" key="1">
    <source>
        <dbReference type="ARBA" id="ARBA00004180"/>
    </source>
</evidence>
<evidence type="ECO:0000256" key="2">
    <source>
        <dbReference type="ARBA" id="ARBA00004412"/>
    </source>
</evidence>
<dbReference type="Pfam" id="PF21273">
    <property type="entry name" value="SNX17-27-31_F1_FERM"/>
    <property type="match status" value="1"/>
</dbReference>
<keyword evidence="11" id="KW-0968">Cytoplasmic vesicle</keyword>
<dbReference type="FunFam" id="3.30.1520.10:FF:000008">
    <property type="entry name" value="Sorting nexin-17 isoform1"/>
    <property type="match status" value="1"/>
</dbReference>
<dbReference type="CDD" id="cd06885">
    <property type="entry name" value="PX_SNX17_31"/>
    <property type="match status" value="1"/>
</dbReference>
<keyword evidence="7" id="KW-0967">Endosome</keyword>
<evidence type="ECO:0000256" key="10">
    <source>
        <dbReference type="ARBA" id="ARBA00023136"/>
    </source>
</evidence>
<feature type="domain" description="Ras-associating" evidence="15">
    <location>
        <begin position="121"/>
        <end position="206"/>
    </location>
</feature>
<dbReference type="InterPro" id="IPR011993">
    <property type="entry name" value="PH-like_dom_sf"/>
</dbReference>
<evidence type="ECO:0000256" key="5">
    <source>
        <dbReference type="ARBA" id="ARBA00022448"/>
    </source>
</evidence>
<evidence type="ECO:0000256" key="12">
    <source>
        <dbReference type="ARBA" id="ARBA00045612"/>
    </source>
</evidence>
<comment type="function">
    <text evidence="12">Critical regulator of endosomal recycling of numerous surface proteins, including integrins, signaling receptor and channels. Binds to NPxY sequences in the cytoplasmic tails of target cargos. Associates with retriever and CCC complexes to prevent lysosomal degradation and promote cell surface recycling of numerous cargos such as integrins ITGB1, ITGB5 and their associated alpha subunits. Also required for maintenance of normal cell surface levels of APP and LRP1. Interacts with membranes containing phosphatidylinositol 3-phosphate (PtdIns(3P)).</text>
</comment>
<dbReference type="SUPFAM" id="SSF64268">
    <property type="entry name" value="PX domain"/>
    <property type="match status" value="1"/>
</dbReference>
<dbReference type="GO" id="GO:0030659">
    <property type="term" value="C:cytoplasmic vesicle membrane"/>
    <property type="evidence" value="ECO:0007669"/>
    <property type="project" value="UniProtKB-SubCell"/>
</dbReference>
<dbReference type="FunFam" id="2.30.29.30:FF:000145">
    <property type="entry name" value="Sorting nexin-17 isoform1"/>
    <property type="match status" value="1"/>
</dbReference>
<dbReference type="RefSeq" id="XP_038051380.1">
    <property type="nucleotide sequence ID" value="XM_038195452.1"/>
</dbReference>
<dbReference type="PROSITE" id="PS50195">
    <property type="entry name" value="PX"/>
    <property type="match status" value="1"/>
</dbReference>
<dbReference type="Gene3D" id="1.20.80.60">
    <property type="match status" value="1"/>
</dbReference>
<dbReference type="GeneID" id="119724409"/>
<keyword evidence="10" id="KW-0472">Membrane</keyword>
<evidence type="ECO:0000313" key="16">
    <source>
        <dbReference type="EnsemblMetazoa" id="XP_038051380.1"/>
    </source>
</evidence>
<dbReference type="Pfam" id="PF18116">
    <property type="entry name" value="SNX17_FERM_C"/>
    <property type="match status" value="1"/>
</dbReference>
<feature type="domain" description="PX" evidence="14">
    <location>
        <begin position="1"/>
        <end position="109"/>
    </location>
</feature>
<organism evidence="16 17">
    <name type="scientific">Patiria miniata</name>
    <name type="common">Bat star</name>
    <name type="synonym">Asterina miniata</name>
    <dbReference type="NCBI Taxonomy" id="46514"/>
    <lineage>
        <taxon>Eukaryota</taxon>
        <taxon>Metazoa</taxon>
        <taxon>Echinodermata</taxon>
        <taxon>Eleutherozoa</taxon>
        <taxon>Asterozoa</taxon>
        <taxon>Asteroidea</taxon>
        <taxon>Valvatacea</taxon>
        <taxon>Valvatida</taxon>
        <taxon>Asterinidae</taxon>
        <taxon>Patiria</taxon>
    </lineage>
</organism>
<dbReference type="CDD" id="cd13337">
    <property type="entry name" value="FERM-like_C_SNX17"/>
    <property type="match status" value="1"/>
</dbReference>
<dbReference type="GO" id="GO:0007165">
    <property type="term" value="P:signal transduction"/>
    <property type="evidence" value="ECO:0007669"/>
    <property type="project" value="InterPro"/>
</dbReference>
<dbReference type="FunFam" id="1.20.80.60:FF:000001">
    <property type="entry name" value="Sorting nexin-17 isoform1"/>
    <property type="match status" value="1"/>
</dbReference>
<keyword evidence="5" id="KW-0813">Transport</keyword>
<protein>
    <recommendedName>
        <fullName evidence="4">Sorting nexin-17</fullName>
    </recommendedName>
</protein>
<reference evidence="16" key="1">
    <citation type="submission" date="2022-11" db="UniProtKB">
        <authorList>
            <consortium name="EnsemblMetazoa"/>
        </authorList>
    </citation>
    <scope>IDENTIFICATION</scope>
</reference>
<dbReference type="AlphaFoldDB" id="A0A913ZJX7"/>
<dbReference type="OMA" id="RRHCVGV"/>
<dbReference type="Pfam" id="PF00787">
    <property type="entry name" value="PX"/>
    <property type="match status" value="1"/>
</dbReference>
<dbReference type="GO" id="GO:0006886">
    <property type="term" value="P:intracellular protein transport"/>
    <property type="evidence" value="ECO:0007669"/>
    <property type="project" value="TreeGrafter"/>
</dbReference>
<feature type="compositionally biased region" description="Basic and acidic residues" evidence="13">
    <location>
        <begin position="387"/>
        <end position="403"/>
    </location>
</feature>
<dbReference type="InterPro" id="IPR048763">
    <property type="entry name" value="SNX17-31_FERM_F1"/>
</dbReference>
<dbReference type="CDD" id="cd16121">
    <property type="entry name" value="FERM_F1_SNX17"/>
    <property type="match status" value="1"/>
</dbReference>
<keyword evidence="6" id="KW-0963">Cytoplasm</keyword>
<evidence type="ECO:0000256" key="11">
    <source>
        <dbReference type="ARBA" id="ARBA00023329"/>
    </source>
</evidence>
<evidence type="ECO:0000256" key="8">
    <source>
        <dbReference type="ARBA" id="ARBA00022927"/>
    </source>
</evidence>
<evidence type="ECO:0000259" key="14">
    <source>
        <dbReference type="PROSITE" id="PS50195"/>
    </source>
</evidence>
<dbReference type="EnsemblMetazoa" id="XM_038195451.1">
    <property type="protein sequence ID" value="XP_038051379.1"/>
    <property type="gene ID" value="LOC119724409"/>
</dbReference>
<name>A0A913ZJX7_PATMI</name>
<accession>A0A913ZJX7</accession>
<dbReference type="Gene3D" id="3.30.1520.10">
    <property type="entry name" value="Phox-like domain"/>
    <property type="match status" value="1"/>
</dbReference>
<dbReference type="InterPro" id="IPR000159">
    <property type="entry name" value="RA_dom"/>
</dbReference>
<comment type="similarity">
    <text evidence="3">Belongs to the sorting nexin family.</text>
</comment>
<evidence type="ECO:0000313" key="17">
    <source>
        <dbReference type="Proteomes" id="UP000887568"/>
    </source>
</evidence>
<evidence type="ECO:0000256" key="4">
    <source>
        <dbReference type="ARBA" id="ARBA00015282"/>
    </source>
</evidence>
<evidence type="ECO:0000256" key="9">
    <source>
        <dbReference type="ARBA" id="ARBA00023121"/>
    </source>
</evidence>
<dbReference type="InterPro" id="IPR040842">
    <property type="entry name" value="SNX17/31_FERM"/>
</dbReference>
<sequence>MHFSIPDTQDITEGTITYTSYNLHVNGVFHCSLRFSQLHDFNEQIRKEYGTSFLGTHKFPPKKLLQLTASQVEDRRQKLEKYIQLVSQDQKIANSDLFNGFLLSAQKETRRETPVEAKLDVYLMNGHKITVNIMSMDQTDDVLEAVASEIGLKADFVYYFALFLVMKDEDDERGTIVRRMQDFESPFISLKAAVGKNKIVLRKNYWDATYDDDLIQDSTGLQLLYVQVLSDIERGWVQAGKDQVKRLETLKAKGSRKEYVQFARTLKDYGFIQFKPCIVDYPAPNTPAVISAGNRELVFRLRLEDGACKEGSFKITRMRCWRITSVNRGEDTKADPAQLELAFEYLIGRNKLQWVTMTSDQAILISLCLQDMVDELLLKKRGGRIKRPQDRVKGPERQFKGRDGGVIVASSTSSPAQSDPNSPPQSPTDTSPSKTSKARGSVKKISDKLQSVAVSPKQHTPKSVVENDIFEAGIGEDDL</sequence>
<dbReference type="InterPro" id="IPR036871">
    <property type="entry name" value="PX_dom_sf"/>
</dbReference>
<dbReference type="Pfam" id="PF21271">
    <property type="entry name" value="SNX17-31_F2_FERM"/>
    <property type="match status" value="1"/>
</dbReference>
<dbReference type="InterPro" id="IPR028666">
    <property type="entry name" value="SNX17_FERM_N"/>
</dbReference>
<comment type="subcellular location">
    <subcellularLocation>
        <location evidence="1">Cytoplasmic vesicle membrane</location>
        <topology evidence="1">Peripheral membrane protein</topology>
        <orientation evidence="1">Cytoplasmic side</orientation>
    </subcellularLocation>
    <subcellularLocation>
        <location evidence="2">Early endosome</location>
    </subcellularLocation>
</comment>
<dbReference type="GO" id="GO:0035091">
    <property type="term" value="F:phosphatidylinositol binding"/>
    <property type="evidence" value="ECO:0007669"/>
    <property type="project" value="InterPro"/>
</dbReference>
<dbReference type="PROSITE" id="PS50200">
    <property type="entry name" value="RA"/>
    <property type="match status" value="1"/>
</dbReference>
<dbReference type="OrthoDB" id="5772781at2759"/>
<dbReference type="PANTHER" id="PTHR12431:SF14">
    <property type="entry name" value="LD15323P"/>
    <property type="match status" value="1"/>
</dbReference>
<evidence type="ECO:0000256" key="6">
    <source>
        <dbReference type="ARBA" id="ARBA00022490"/>
    </source>
</evidence>
<dbReference type="Gene3D" id="2.30.29.30">
    <property type="entry name" value="Pleckstrin-homology domain (PH domain)/Phosphotyrosine-binding domain (PTB)"/>
    <property type="match status" value="1"/>
</dbReference>
<evidence type="ECO:0000256" key="3">
    <source>
        <dbReference type="ARBA" id="ARBA00010883"/>
    </source>
</evidence>
<keyword evidence="8" id="KW-0653">Protein transport</keyword>
<feature type="region of interest" description="Disordered" evidence="13">
    <location>
        <begin position="387"/>
        <end position="479"/>
    </location>
</feature>
<dbReference type="RefSeq" id="XP_038051379.1">
    <property type="nucleotide sequence ID" value="XM_038195451.1"/>
</dbReference>
<dbReference type="InterPro" id="IPR048767">
    <property type="entry name" value="SNX17-31_FERM_F2"/>
</dbReference>
<evidence type="ECO:0000256" key="7">
    <source>
        <dbReference type="ARBA" id="ARBA00022753"/>
    </source>
</evidence>
<dbReference type="GO" id="GO:0005769">
    <property type="term" value="C:early endosome"/>
    <property type="evidence" value="ECO:0007669"/>
    <property type="project" value="UniProtKB-SubCell"/>
</dbReference>
<dbReference type="Gene3D" id="3.10.20.90">
    <property type="entry name" value="Phosphatidylinositol 3-kinase Catalytic Subunit, Chain A, domain 1"/>
    <property type="match status" value="1"/>
</dbReference>
<keyword evidence="9" id="KW-0446">Lipid-binding</keyword>